<reference evidence="13" key="1">
    <citation type="journal article" date="2021" name="PeerJ">
        <title>Extensive microbial diversity within the chicken gut microbiome revealed by metagenomics and culture.</title>
        <authorList>
            <person name="Gilroy R."/>
            <person name="Ravi A."/>
            <person name="Getino M."/>
            <person name="Pursley I."/>
            <person name="Horton D.L."/>
            <person name="Alikhan N.F."/>
            <person name="Baker D."/>
            <person name="Gharbi K."/>
            <person name="Hall N."/>
            <person name="Watson M."/>
            <person name="Adriaenssens E.M."/>
            <person name="Foster-Nyarko E."/>
            <person name="Jarju S."/>
            <person name="Secka A."/>
            <person name="Antonio M."/>
            <person name="Oren A."/>
            <person name="Chaudhuri R.R."/>
            <person name="La Ragione R."/>
            <person name="Hildebrand F."/>
            <person name="Pallen M.J."/>
        </authorList>
    </citation>
    <scope>NUCLEOTIDE SEQUENCE</scope>
    <source>
        <strain evidence="13">CHK174-6876</strain>
    </source>
</reference>
<comment type="caution">
    <text evidence="13">The sequence shown here is derived from an EMBL/GenBank/DDBJ whole genome shotgun (WGS) entry which is preliminary data.</text>
</comment>
<dbReference type="FunFam" id="3.20.20.70:FF:000096">
    <property type="entry name" value="Thiamine-phosphate synthase"/>
    <property type="match status" value="1"/>
</dbReference>
<evidence type="ECO:0000256" key="11">
    <source>
        <dbReference type="RuleBase" id="RU004253"/>
    </source>
</evidence>
<comment type="catalytic activity">
    <reaction evidence="8 9 10">
        <text>2-[(2R,5Z)-2-carboxy-4-methylthiazol-5(2H)-ylidene]ethyl phosphate + 4-amino-2-methyl-5-(diphosphooxymethyl)pyrimidine + 2 H(+) = thiamine phosphate + CO2 + diphosphate</text>
        <dbReference type="Rhea" id="RHEA:47844"/>
        <dbReference type="ChEBI" id="CHEBI:15378"/>
        <dbReference type="ChEBI" id="CHEBI:16526"/>
        <dbReference type="ChEBI" id="CHEBI:33019"/>
        <dbReference type="ChEBI" id="CHEBI:37575"/>
        <dbReference type="ChEBI" id="CHEBI:57841"/>
        <dbReference type="ChEBI" id="CHEBI:62899"/>
        <dbReference type="EC" id="2.5.1.3"/>
    </reaction>
</comment>
<evidence type="ECO:0000256" key="10">
    <source>
        <dbReference type="RuleBase" id="RU003826"/>
    </source>
</evidence>
<feature type="domain" description="Thiamine phosphate synthase/TenI" evidence="12">
    <location>
        <begin position="11"/>
        <end position="198"/>
    </location>
</feature>
<dbReference type="InterPro" id="IPR034291">
    <property type="entry name" value="TMP_synthase"/>
</dbReference>
<evidence type="ECO:0000256" key="6">
    <source>
        <dbReference type="ARBA" id="ARBA00047334"/>
    </source>
</evidence>
<feature type="binding site" evidence="9">
    <location>
        <begin position="42"/>
        <end position="46"/>
    </location>
    <ligand>
        <name>4-amino-2-methyl-5-(diphosphooxymethyl)pyrimidine</name>
        <dbReference type="ChEBI" id="CHEBI:57841"/>
    </ligand>
</feature>
<evidence type="ECO:0000256" key="8">
    <source>
        <dbReference type="ARBA" id="ARBA00047883"/>
    </source>
</evidence>
<dbReference type="PANTHER" id="PTHR20857:SF15">
    <property type="entry name" value="THIAMINE-PHOSPHATE SYNTHASE"/>
    <property type="match status" value="1"/>
</dbReference>
<dbReference type="GO" id="GO:0004789">
    <property type="term" value="F:thiamine-phosphate diphosphorylase activity"/>
    <property type="evidence" value="ECO:0007669"/>
    <property type="project" value="UniProtKB-UniRule"/>
</dbReference>
<evidence type="ECO:0000256" key="5">
    <source>
        <dbReference type="ARBA" id="ARBA00022977"/>
    </source>
</evidence>
<dbReference type="EC" id="2.5.1.3" evidence="9"/>
<dbReference type="Proteomes" id="UP000707535">
    <property type="component" value="Unassembled WGS sequence"/>
</dbReference>
<reference evidence="13" key="2">
    <citation type="submission" date="2021-09" db="EMBL/GenBank/DDBJ databases">
        <authorList>
            <person name="Gilroy R."/>
        </authorList>
    </citation>
    <scope>NUCLEOTIDE SEQUENCE</scope>
    <source>
        <strain evidence="13">CHK174-6876</strain>
    </source>
</reference>
<comment type="function">
    <text evidence="9">Condenses 4-methyl-5-(beta-hydroxyethyl)thiazole monophosphate (THZ-P) and 2-methyl-4-amino-5-hydroxymethyl pyrimidine pyrophosphate (HMP-PP) to form thiamine monophosphate (TMP).</text>
</comment>
<feature type="binding site" evidence="9">
    <location>
        <position position="147"/>
    </location>
    <ligand>
        <name>4-amino-2-methyl-5-(diphosphooxymethyl)pyrimidine</name>
        <dbReference type="ChEBI" id="CHEBI:57841"/>
    </ligand>
</feature>
<feature type="binding site" evidence="9">
    <location>
        <position position="117"/>
    </location>
    <ligand>
        <name>4-amino-2-methyl-5-(diphosphooxymethyl)pyrimidine</name>
        <dbReference type="ChEBI" id="CHEBI:57841"/>
    </ligand>
</feature>
<comment type="similarity">
    <text evidence="9 10">Belongs to the thiamine-phosphate synthase family.</text>
</comment>
<comment type="pathway">
    <text evidence="1 9 11">Cofactor biosynthesis; thiamine diphosphate biosynthesis; thiamine phosphate from 4-amino-2-methyl-5-diphosphomethylpyrimidine and 4-methyl-5-(2-phosphoethyl)-thiazole: step 1/1.</text>
</comment>
<dbReference type="GO" id="GO:0005737">
    <property type="term" value="C:cytoplasm"/>
    <property type="evidence" value="ECO:0007669"/>
    <property type="project" value="TreeGrafter"/>
</dbReference>
<dbReference type="InterPro" id="IPR036206">
    <property type="entry name" value="ThiamineP_synth_sf"/>
</dbReference>
<sequence length="217" mass="23559">MLKFKSEFLNVYFICGSQDLVPGDTLDRVVDQALKAGITAYQFRDKGPNSQFSANERLQAARRLRRLCAKYQVPFIVDDDLQLALAVQADGIHVGQSDEKIEQVISEVGQEMFIGLSCSNETELQVAEQVAGIYYYGCGPVYKTGSKADAAPVIGLNGLHQLVELASRPVVGIGGITTKNAQKVRQTGAKGSAVISEIAQSPDIFQTVQQLKTKCNC</sequence>
<dbReference type="HAMAP" id="MF_00097">
    <property type="entry name" value="TMP_synthase"/>
    <property type="match status" value="1"/>
</dbReference>
<dbReference type="Pfam" id="PF02581">
    <property type="entry name" value="TMP-TENI"/>
    <property type="match status" value="1"/>
</dbReference>
<feature type="binding site" evidence="9">
    <location>
        <begin position="195"/>
        <end position="196"/>
    </location>
    <ligand>
        <name>2-[(2R,5Z)-2-carboxy-4-methylthiazol-5(2H)-ylidene]ethyl phosphate</name>
        <dbReference type="ChEBI" id="CHEBI:62899"/>
    </ligand>
</feature>
<keyword evidence="5 9" id="KW-0784">Thiamine biosynthesis</keyword>
<evidence type="ECO:0000313" key="13">
    <source>
        <dbReference type="EMBL" id="HJE98382.1"/>
    </source>
</evidence>
<keyword evidence="2 9" id="KW-0808">Transferase</keyword>
<dbReference type="AlphaFoldDB" id="A0A921FCR7"/>
<dbReference type="GO" id="GO:0009228">
    <property type="term" value="P:thiamine biosynthetic process"/>
    <property type="evidence" value="ECO:0007669"/>
    <property type="project" value="UniProtKB-KW"/>
</dbReference>
<dbReference type="GO" id="GO:0009229">
    <property type="term" value="P:thiamine diphosphate biosynthetic process"/>
    <property type="evidence" value="ECO:0007669"/>
    <property type="project" value="UniProtKB-UniRule"/>
</dbReference>
<dbReference type="GO" id="GO:0000287">
    <property type="term" value="F:magnesium ion binding"/>
    <property type="evidence" value="ECO:0007669"/>
    <property type="project" value="UniProtKB-UniRule"/>
</dbReference>
<feature type="binding site" evidence="9">
    <location>
        <position position="78"/>
    </location>
    <ligand>
        <name>4-amino-2-methyl-5-(diphosphooxymethyl)pyrimidine</name>
        <dbReference type="ChEBI" id="CHEBI:57841"/>
    </ligand>
</feature>
<dbReference type="PANTHER" id="PTHR20857">
    <property type="entry name" value="THIAMINE-PHOSPHATE PYROPHOSPHORYLASE"/>
    <property type="match status" value="1"/>
</dbReference>
<feature type="binding site" evidence="9">
    <location>
        <begin position="144"/>
        <end position="146"/>
    </location>
    <ligand>
        <name>2-[(2R,5Z)-2-carboxy-4-methylthiazol-5(2H)-ylidene]ethyl phosphate</name>
        <dbReference type="ChEBI" id="CHEBI:62899"/>
    </ligand>
</feature>
<name>A0A921FCR7_9LACO</name>
<dbReference type="Gene3D" id="3.20.20.70">
    <property type="entry name" value="Aldolase class I"/>
    <property type="match status" value="1"/>
</dbReference>
<comment type="catalytic activity">
    <reaction evidence="7 9 10">
        <text>2-(2-carboxy-4-methylthiazol-5-yl)ethyl phosphate + 4-amino-2-methyl-5-(diphosphooxymethyl)pyrimidine + 2 H(+) = thiamine phosphate + CO2 + diphosphate</text>
        <dbReference type="Rhea" id="RHEA:47848"/>
        <dbReference type="ChEBI" id="CHEBI:15378"/>
        <dbReference type="ChEBI" id="CHEBI:16526"/>
        <dbReference type="ChEBI" id="CHEBI:33019"/>
        <dbReference type="ChEBI" id="CHEBI:37575"/>
        <dbReference type="ChEBI" id="CHEBI:57841"/>
        <dbReference type="ChEBI" id="CHEBI:62890"/>
        <dbReference type="EC" id="2.5.1.3"/>
    </reaction>
</comment>
<evidence type="ECO:0000256" key="9">
    <source>
        <dbReference type="HAMAP-Rule" id="MF_00097"/>
    </source>
</evidence>
<gene>
    <name evidence="9 13" type="primary">thiE</name>
    <name evidence="13" type="ORF">K8V00_12270</name>
</gene>
<evidence type="ECO:0000256" key="4">
    <source>
        <dbReference type="ARBA" id="ARBA00022842"/>
    </source>
</evidence>
<dbReference type="EMBL" id="DYXG01000125">
    <property type="protein sequence ID" value="HJE98382.1"/>
    <property type="molecule type" value="Genomic_DNA"/>
</dbReference>
<feature type="binding site" evidence="9">
    <location>
        <position position="79"/>
    </location>
    <ligand>
        <name>Mg(2+)</name>
        <dbReference type="ChEBI" id="CHEBI:18420"/>
    </ligand>
</feature>
<accession>A0A921FCR7</accession>
<dbReference type="CDD" id="cd00564">
    <property type="entry name" value="TMP_TenI"/>
    <property type="match status" value="1"/>
</dbReference>
<organism evidence="13 14">
    <name type="scientific">Ligilactobacillus acidipiscis</name>
    <dbReference type="NCBI Taxonomy" id="89059"/>
    <lineage>
        <taxon>Bacteria</taxon>
        <taxon>Bacillati</taxon>
        <taxon>Bacillota</taxon>
        <taxon>Bacilli</taxon>
        <taxon>Lactobacillales</taxon>
        <taxon>Lactobacillaceae</taxon>
        <taxon>Ligilactobacillus</taxon>
    </lineage>
</organism>
<proteinExistence type="inferred from homology"/>
<evidence type="ECO:0000256" key="1">
    <source>
        <dbReference type="ARBA" id="ARBA00005165"/>
    </source>
</evidence>
<evidence type="ECO:0000256" key="7">
    <source>
        <dbReference type="ARBA" id="ARBA00047851"/>
    </source>
</evidence>
<dbReference type="SUPFAM" id="SSF51391">
    <property type="entry name" value="Thiamin phosphate synthase"/>
    <property type="match status" value="1"/>
</dbReference>
<comment type="cofactor">
    <cofactor evidence="9">
        <name>Mg(2+)</name>
        <dbReference type="ChEBI" id="CHEBI:18420"/>
    </cofactor>
    <text evidence="9">Binds 1 Mg(2+) ion per subunit.</text>
</comment>
<evidence type="ECO:0000256" key="2">
    <source>
        <dbReference type="ARBA" id="ARBA00022679"/>
    </source>
</evidence>
<evidence type="ECO:0000313" key="14">
    <source>
        <dbReference type="Proteomes" id="UP000707535"/>
    </source>
</evidence>
<feature type="binding site" evidence="9">
    <location>
        <position position="175"/>
    </location>
    <ligand>
        <name>2-[(2R,5Z)-2-carboxy-4-methylthiazol-5(2H)-ylidene]ethyl phosphate</name>
        <dbReference type="ChEBI" id="CHEBI:62899"/>
    </ligand>
</feature>
<evidence type="ECO:0000256" key="3">
    <source>
        <dbReference type="ARBA" id="ARBA00022723"/>
    </source>
</evidence>
<dbReference type="InterPro" id="IPR013785">
    <property type="entry name" value="Aldolase_TIM"/>
</dbReference>
<dbReference type="NCBIfam" id="TIGR00693">
    <property type="entry name" value="thiE"/>
    <property type="match status" value="1"/>
</dbReference>
<comment type="catalytic activity">
    <reaction evidence="6 9 10">
        <text>4-methyl-5-(2-phosphooxyethyl)-thiazole + 4-amino-2-methyl-5-(diphosphooxymethyl)pyrimidine + H(+) = thiamine phosphate + diphosphate</text>
        <dbReference type="Rhea" id="RHEA:22328"/>
        <dbReference type="ChEBI" id="CHEBI:15378"/>
        <dbReference type="ChEBI" id="CHEBI:33019"/>
        <dbReference type="ChEBI" id="CHEBI:37575"/>
        <dbReference type="ChEBI" id="CHEBI:57841"/>
        <dbReference type="ChEBI" id="CHEBI:58296"/>
        <dbReference type="EC" id="2.5.1.3"/>
    </reaction>
</comment>
<evidence type="ECO:0000259" key="12">
    <source>
        <dbReference type="Pfam" id="PF02581"/>
    </source>
</evidence>
<keyword evidence="4 9" id="KW-0460">Magnesium</keyword>
<feature type="binding site" evidence="9">
    <location>
        <position position="98"/>
    </location>
    <ligand>
        <name>Mg(2+)</name>
        <dbReference type="ChEBI" id="CHEBI:18420"/>
    </ligand>
</feature>
<dbReference type="InterPro" id="IPR022998">
    <property type="entry name" value="ThiamineP_synth_TenI"/>
</dbReference>
<protein>
    <recommendedName>
        <fullName evidence="9">Thiamine-phosphate synthase</fullName>
        <shortName evidence="9">TP synthase</shortName>
        <shortName evidence="9">TPS</shortName>
        <ecNumber evidence="9">2.5.1.3</ecNumber>
    </recommendedName>
    <alternativeName>
        <fullName evidence="9">Thiamine-phosphate pyrophosphorylase</fullName>
        <shortName evidence="9">TMP pyrophosphorylase</shortName>
        <shortName evidence="9">TMP-PPase</shortName>
    </alternativeName>
</protein>
<keyword evidence="3 9" id="KW-0479">Metal-binding</keyword>